<keyword evidence="3" id="KW-0597">Phosphoprotein</keyword>
<dbReference type="Pfam" id="PF00550">
    <property type="entry name" value="PP-binding"/>
    <property type="match status" value="2"/>
</dbReference>
<keyword evidence="2" id="KW-0596">Phosphopantetheine</keyword>
<dbReference type="RefSeq" id="WP_101464466.1">
    <property type="nucleotide sequence ID" value="NZ_PJMW01000002.1"/>
</dbReference>
<dbReference type="SMART" id="SM00823">
    <property type="entry name" value="PKS_PP"/>
    <property type="match status" value="2"/>
</dbReference>
<dbReference type="PANTHER" id="PTHR45527:SF1">
    <property type="entry name" value="FATTY ACID SYNTHASE"/>
    <property type="match status" value="1"/>
</dbReference>
<dbReference type="FunFam" id="3.30.300.30:FF:000015">
    <property type="entry name" value="Nonribosomal peptide synthase SidD"/>
    <property type="match status" value="1"/>
</dbReference>
<dbReference type="GO" id="GO:0008610">
    <property type="term" value="P:lipid biosynthetic process"/>
    <property type="evidence" value="ECO:0007669"/>
    <property type="project" value="UniProtKB-ARBA"/>
</dbReference>
<dbReference type="GO" id="GO:0005829">
    <property type="term" value="C:cytosol"/>
    <property type="evidence" value="ECO:0007669"/>
    <property type="project" value="TreeGrafter"/>
</dbReference>
<dbReference type="SUPFAM" id="SSF47336">
    <property type="entry name" value="ACP-like"/>
    <property type="match status" value="2"/>
</dbReference>
<dbReference type="Pfam" id="PF13193">
    <property type="entry name" value="AMP-binding_C"/>
    <property type="match status" value="2"/>
</dbReference>
<dbReference type="FunFam" id="3.40.50.980:FF:000001">
    <property type="entry name" value="Non-ribosomal peptide synthetase"/>
    <property type="match status" value="2"/>
</dbReference>
<dbReference type="InterPro" id="IPR036736">
    <property type="entry name" value="ACP-like_sf"/>
</dbReference>
<evidence type="ECO:0000256" key="4">
    <source>
        <dbReference type="SAM" id="MobiDB-lite"/>
    </source>
</evidence>
<dbReference type="InterPro" id="IPR001242">
    <property type="entry name" value="Condensation_dom"/>
</dbReference>
<dbReference type="NCBIfam" id="TIGR01733">
    <property type="entry name" value="AA-adenyl-dom"/>
    <property type="match status" value="2"/>
</dbReference>
<dbReference type="InterPro" id="IPR042099">
    <property type="entry name" value="ANL_N_sf"/>
</dbReference>
<dbReference type="InterPro" id="IPR006162">
    <property type="entry name" value="Ppantetheine_attach_site"/>
</dbReference>
<dbReference type="InterPro" id="IPR020806">
    <property type="entry name" value="PKS_PP-bd"/>
</dbReference>
<feature type="region of interest" description="Disordered" evidence="4">
    <location>
        <begin position="1"/>
        <end position="20"/>
    </location>
</feature>
<dbReference type="CDD" id="cd05930">
    <property type="entry name" value="A_NRPS"/>
    <property type="match status" value="1"/>
</dbReference>
<evidence type="ECO:0000256" key="2">
    <source>
        <dbReference type="ARBA" id="ARBA00022450"/>
    </source>
</evidence>
<dbReference type="InterPro" id="IPR009081">
    <property type="entry name" value="PP-bd_ACP"/>
</dbReference>
<dbReference type="Gene3D" id="2.30.38.10">
    <property type="entry name" value="Luciferase, Domain 3"/>
    <property type="match status" value="2"/>
</dbReference>
<gene>
    <name evidence="6" type="ORF">ATK86_2272</name>
</gene>
<dbReference type="Proteomes" id="UP000233766">
    <property type="component" value="Unassembled WGS sequence"/>
</dbReference>
<feature type="region of interest" description="Disordered" evidence="4">
    <location>
        <begin position="2379"/>
        <end position="2404"/>
    </location>
</feature>
<feature type="compositionally biased region" description="Basic residues" evidence="4">
    <location>
        <begin position="1"/>
        <end position="16"/>
    </location>
</feature>
<feature type="domain" description="Carrier" evidence="5">
    <location>
        <begin position="1601"/>
        <end position="1676"/>
    </location>
</feature>
<accession>A0A2N3V8F8</accession>
<dbReference type="Gene3D" id="3.40.50.12780">
    <property type="entry name" value="N-terminal domain of ligase-like"/>
    <property type="match status" value="1"/>
</dbReference>
<reference evidence="6 7" key="1">
    <citation type="submission" date="2017-12" db="EMBL/GenBank/DDBJ databases">
        <title>Sequencing the genomes of 1000 Actinobacteria strains.</title>
        <authorList>
            <person name="Klenk H.-P."/>
        </authorList>
    </citation>
    <scope>NUCLEOTIDE SEQUENCE [LARGE SCALE GENOMIC DNA]</scope>
    <source>
        <strain evidence="6 7">DSM 44489</strain>
    </source>
</reference>
<dbReference type="OrthoDB" id="2472181at2"/>
<dbReference type="FunFam" id="3.30.559.30:FF:000001">
    <property type="entry name" value="Non-ribosomal peptide synthetase"/>
    <property type="match status" value="1"/>
</dbReference>
<evidence type="ECO:0000259" key="5">
    <source>
        <dbReference type="PROSITE" id="PS50075"/>
    </source>
</evidence>
<dbReference type="GO" id="GO:0044550">
    <property type="term" value="P:secondary metabolite biosynthetic process"/>
    <property type="evidence" value="ECO:0007669"/>
    <property type="project" value="TreeGrafter"/>
</dbReference>
<dbReference type="GO" id="GO:0031177">
    <property type="term" value="F:phosphopantetheine binding"/>
    <property type="evidence" value="ECO:0007669"/>
    <property type="project" value="InterPro"/>
</dbReference>
<dbReference type="InterPro" id="IPR010071">
    <property type="entry name" value="AA_adenyl_dom"/>
</dbReference>
<sequence>METARRSARGNRRRRSSSPTFGQLLTGAVESAADQVAVRFNASGDPGDQRQLTYSEFDQQSSQLARALIARGIGPGDVVAIGIARSIESVLAVWAIAKTGAAYVPVDPNYPADRIAHIVSDSGAVLGLTTATHREVLGTALTWLELDDAETAAQIAAQPAHPISYTDRIRTLDERHPAYVIYTSGSTGKPKGVVVTHTGLAGLVAAERAHYRVAPDSRVLHVCSPNFDVSVLELLLTFSAGATLVIAPPGVFGGFELAELLRRERVSHMLITPGALESVDPADLDDLRVVVVAGDKFGPELVGRWAVGEREFYNGYGPTEATILATSTAPMDPAAPVTIGAAIAGVGAFVLDSRLRPVPAGVIGELYLSGPALAQGYLNRPALTAERFVASPFGAESGDANARLYRTGDLVRRSESGDGVIEYMGRSDFQVKIRGFRIELGEIDNALTSHPDIDFAATLGKTLPSGVTALVSYVMPRAGATVEVTALDAFLAESLPGYMIPAAIMVLDRIPLTPVGKLDRKALPEPVFAVREFRAPVTAVQQVVADVFAELLTAGAPEQIRVGADDDFFELGGNSLLAAQAATRIGAALDTRIPVQVLFEAGTVSGLAERVERHIGTGSGQELVAQRRPDSIPLSFAQQRMWFLNQFDPASAVNNMPIAVRLSGALDVDALRMAVTDLVARHEVLRTMYPPVDGVGTQLVLPLSDSRAVPTLAAGDASEDAIAALVTETVSAGFDVTVAPPLRLRLLRLSETEHVLVCVMHHIAGDGVSMGPLTRDLMTAYVQRSAGNAPGWPELAVQYADFTLWQRAVLGTEDDPESILAQQIDFWRTQLAGVPDQLELPTDRPRPATASYRGASLDFRIPAEVHAGLDQLARAHNSTLFMVVHAALSALLARLSGSTDIAIGTPVAGRGDAALDDLIGMFVNTLVLRTEVDPAHSFEELLASTRAVDVAAFGHADVPFERLVELLDPARSTARHPLFQVMLAFQNMARTALELPGLTVAGVEMTIPFAKFDLQFEMVEDTDRHGAPHGIAVGLTYATDLFDAETVAGFADRFQRLLAAIVAGPAQPLGAIELLEPAELDRILVRWNDTRRDLAPELLLDGYRRAVAEHPDAVALAYEGAELTYREFDERVNRLARLLLTHGVGPEALVGLAVRRSLDLVVGMYAIVTAGGAYVPIDPDHPADRIAHILDTAAPAAVLSTTADAIEVPAGVPVILVDSVALEEFSSAPVEPAQPVRPENPAYVIFTSGSTGRPKGVAVSHAAIVNQMVYMGAEYGIGPSDVYLQKTPATFDVSLWGYFLPLRTGAKLVVSTHDGHRDPLYLAETIAAQGVTLTDFVPSMLSVFAAHTAAGSIPTLRAVFAAGEALPTETVADVARVSTARVHNLYGPTEAAVTVTRWPASDSDRGSVPMGVPEWNTRVYVLDSRLRPVPAGVVGELYLAGDQLARGYVARPGLTADRFVANPFEPGARMYRSGDLVRWGGSSAEPALEYLGRTDFQVKFRGQRIELGEIETALLAQDAISQAVALVLDTVSGQHLVAYVVARPGEQPDPTALRTAVADSLPTYMVPTVVTVLDSFPLNPSGKLDRKALPDPAFTAGEFRAPATPAEEIVAGVFAELLGMARVGADDDYFALGGNSLLATRAIARINEALDAHLAIRDLFETPTVSALAARIGGTSGAAARPPLVAAERPSRIPLSLAQQRMWVVNQVDPTSGSYNIPFAIRLTGELDIAALDAAVTDVLGRHESLRTVFPVVGGAEAASASADDRDSAVVDGLPVQEIRSVADVLPGGLQVETTSDILTRAAELAGAGFDVTREVPLRARLLTEGTSADWLLVVVVHHISADGASLAPLARDLMTAYVARAAHRNPEWTPLEIQYADFALWQRAVVGDDEQPGSLAAAQLDYWRDQLADVPPLLELPQDRPRPAVPTLRGATSELRLPAEVHAALKHLAREHKSSLFMVVHAALAVLLGRLSGTSDIAIGTAVAGRGERALDELVGMFVNTLTLRTILDPAGSFDEAVDVARETDLGAFANADLPFERVAEVVAPGRGSAQNPLFQVALTFSNNEAAALELPGLTVNALDTAVAAKFDLQVDVEPRFTAAGDPDELVTLFNYATDLFDEATVRSIGARFARILTAVAADPQIRIGDIDILDEAERARLLAGAAQAPASGTPSGGTTLAQAFTAAAEDDPDGPALVWGDDALTYEQLDARSSRLARLLIGRGFGPGDGVAVDLPRGVEWAVAIWAILKAGAAVVPLAGAESHAEPVAKLGITVGEPRGVDWVSLDDPAIKTELSTHSARPVTYADRTRALRGTDPAFAGADGTRSYDELATAGARVRADTELTFEARTFGYGSVDSFTALVEPVAAGVAGASMVLVPGADTSSADQASDSSAAPGAGVTAVQSSNGHDAANGLSAALAEEWVTHLFGDRARIEALDTAELADLRALIADDAAPGNPAAAEAVLVLGDLRAPVA</sequence>
<dbReference type="Gene3D" id="3.30.300.30">
    <property type="match status" value="2"/>
</dbReference>
<dbReference type="InterPro" id="IPR025110">
    <property type="entry name" value="AMP-bd_C"/>
</dbReference>
<protein>
    <submittedName>
        <fullName evidence="6">Amino acid adenylation domain-containing protein</fullName>
    </submittedName>
</protein>
<proteinExistence type="predicted"/>
<evidence type="ECO:0000313" key="7">
    <source>
        <dbReference type="Proteomes" id="UP000233766"/>
    </source>
</evidence>
<dbReference type="GO" id="GO:0003824">
    <property type="term" value="F:catalytic activity"/>
    <property type="evidence" value="ECO:0007669"/>
    <property type="project" value="InterPro"/>
</dbReference>
<organism evidence="6 7">
    <name type="scientific">Nocardia fluminea</name>
    <dbReference type="NCBI Taxonomy" id="134984"/>
    <lineage>
        <taxon>Bacteria</taxon>
        <taxon>Bacillati</taxon>
        <taxon>Actinomycetota</taxon>
        <taxon>Actinomycetes</taxon>
        <taxon>Mycobacteriales</taxon>
        <taxon>Nocardiaceae</taxon>
        <taxon>Nocardia</taxon>
    </lineage>
</organism>
<dbReference type="InterPro" id="IPR045851">
    <property type="entry name" value="AMP-bd_C_sf"/>
</dbReference>
<dbReference type="Pfam" id="PF00668">
    <property type="entry name" value="Condensation"/>
    <property type="match status" value="2"/>
</dbReference>
<keyword evidence="7" id="KW-1185">Reference proteome</keyword>
<feature type="compositionally biased region" description="Low complexity" evidence="4">
    <location>
        <begin position="2379"/>
        <end position="2393"/>
    </location>
</feature>
<dbReference type="Gene3D" id="3.30.559.30">
    <property type="entry name" value="Nonribosomal peptide synthetase, condensation domain"/>
    <property type="match status" value="2"/>
</dbReference>
<dbReference type="SUPFAM" id="SSF52777">
    <property type="entry name" value="CoA-dependent acyltransferases"/>
    <property type="match status" value="4"/>
</dbReference>
<dbReference type="PROSITE" id="PS00455">
    <property type="entry name" value="AMP_BINDING"/>
    <property type="match status" value="2"/>
</dbReference>
<dbReference type="UniPathway" id="UPA00011"/>
<dbReference type="SUPFAM" id="SSF56801">
    <property type="entry name" value="Acetyl-CoA synthetase-like"/>
    <property type="match status" value="3"/>
</dbReference>
<dbReference type="InterPro" id="IPR000873">
    <property type="entry name" value="AMP-dep_synth/lig_dom"/>
</dbReference>
<dbReference type="GO" id="GO:0043041">
    <property type="term" value="P:amino acid activation for nonribosomal peptide biosynthetic process"/>
    <property type="evidence" value="ECO:0007669"/>
    <property type="project" value="TreeGrafter"/>
</dbReference>
<dbReference type="PROSITE" id="PS50075">
    <property type="entry name" value="CARRIER"/>
    <property type="match status" value="2"/>
</dbReference>
<dbReference type="GO" id="GO:0072330">
    <property type="term" value="P:monocarboxylic acid biosynthetic process"/>
    <property type="evidence" value="ECO:0007669"/>
    <property type="project" value="UniProtKB-ARBA"/>
</dbReference>
<dbReference type="Pfam" id="PF00501">
    <property type="entry name" value="AMP-binding"/>
    <property type="match status" value="3"/>
</dbReference>
<name>A0A2N3V8F8_9NOCA</name>
<evidence type="ECO:0000256" key="1">
    <source>
        <dbReference type="ARBA" id="ARBA00001957"/>
    </source>
</evidence>
<comment type="caution">
    <text evidence="6">The sequence shown here is derived from an EMBL/GenBank/DDBJ whole genome shotgun (WGS) entry which is preliminary data.</text>
</comment>
<dbReference type="CDD" id="cd17646">
    <property type="entry name" value="A_NRPS_AB3403-like"/>
    <property type="match status" value="1"/>
</dbReference>
<dbReference type="Gene3D" id="1.10.1200.10">
    <property type="entry name" value="ACP-like"/>
    <property type="match status" value="2"/>
</dbReference>
<dbReference type="InterPro" id="IPR023213">
    <property type="entry name" value="CAT-like_dom_sf"/>
</dbReference>
<dbReference type="NCBIfam" id="NF003417">
    <property type="entry name" value="PRK04813.1"/>
    <property type="match status" value="3"/>
</dbReference>
<dbReference type="PANTHER" id="PTHR45527">
    <property type="entry name" value="NONRIBOSOMAL PEPTIDE SYNTHETASE"/>
    <property type="match status" value="1"/>
</dbReference>
<dbReference type="EMBL" id="PJMW01000002">
    <property type="protein sequence ID" value="PKV77919.1"/>
    <property type="molecule type" value="Genomic_DNA"/>
</dbReference>
<dbReference type="PROSITE" id="PS00012">
    <property type="entry name" value="PHOSPHOPANTETHEINE"/>
    <property type="match status" value="2"/>
</dbReference>
<evidence type="ECO:0000256" key="3">
    <source>
        <dbReference type="ARBA" id="ARBA00022553"/>
    </source>
</evidence>
<dbReference type="InterPro" id="IPR020845">
    <property type="entry name" value="AMP-binding_CS"/>
</dbReference>
<dbReference type="FunFam" id="1.10.1200.10:FF:000016">
    <property type="entry name" value="Non-ribosomal peptide synthase"/>
    <property type="match status" value="1"/>
</dbReference>
<feature type="domain" description="Carrier" evidence="5">
    <location>
        <begin position="535"/>
        <end position="615"/>
    </location>
</feature>
<dbReference type="Gene3D" id="3.30.559.10">
    <property type="entry name" value="Chloramphenicol acetyltransferase-like domain"/>
    <property type="match status" value="2"/>
</dbReference>
<evidence type="ECO:0000313" key="6">
    <source>
        <dbReference type="EMBL" id="PKV77919.1"/>
    </source>
</evidence>
<comment type="cofactor">
    <cofactor evidence="1">
        <name>pantetheine 4'-phosphate</name>
        <dbReference type="ChEBI" id="CHEBI:47942"/>
    </cofactor>
</comment>
<dbReference type="Gene3D" id="3.40.50.980">
    <property type="match status" value="4"/>
</dbReference>
<dbReference type="FunFam" id="3.40.50.12780:FF:000012">
    <property type="entry name" value="Non-ribosomal peptide synthetase"/>
    <property type="match status" value="1"/>
</dbReference>
<dbReference type="CDD" id="cd19540">
    <property type="entry name" value="LCL_NRPS-like"/>
    <property type="match status" value="2"/>
</dbReference>